<reference evidence="1" key="1">
    <citation type="submission" date="2022-12" db="EMBL/GenBank/DDBJ databases">
        <authorList>
            <person name="Petersen C."/>
        </authorList>
    </citation>
    <scope>NUCLEOTIDE SEQUENCE</scope>
    <source>
        <strain evidence="1">IBT 21472</strain>
    </source>
</reference>
<comment type="caution">
    <text evidence="1">The sequence shown here is derived from an EMBL/GenBank/DDBJ whole genome shotgun (WGS) entry which is preliminary data.</text>
</comment>
<gene>
    <name evidence="1" type="ORF">N7476_005164</name>
</gene>
<accession>A0A9W9U578</accession>
<protein>
    <submittedName>
        <fullName evidence="1">Uncharacterized protein</fullName>
    </submittedName>
</protein>
<evidence type="ECO:0000313" key="2">
    <source>
        <dbReference type="Proteomes" id="UP001147746"/>
    </source>
</evidence>
<dbReference type="EMBL" id="JAPZBO010000004">
    <property type="protein sequence ID" value="KAJ5318744.1"/>
    <property type="molecule type" value="Genomic_DNA"/>
</dbReference>
<proteinExistence type="predicted"/>
<name>A0A9W9U578_9EURO</name>
<sequence length="213" mass="24647">MVSPKEPLRDRNHTSKRQGCQRINATGAITKAYISVQETAQPRKGRRWETCKFDPSDHLSFDREFSVLYQVSQLRSLTIHTPKIVQADSRSRVLVLSYPRLHWATLRQRVEDSALDLETLLKMKQELRSNIELLYEHGIAYRFKKDCVFPVRKASGGWALYLGGWRDVSLFPFPEAAELKKKLTEQLVKMEDHFKLLWTSVSVTSNVTRTPDG</sequence>
<reference evidence="1" key="2">
    <citation type="journal article" date="2023" name="IMA Fungus">
        <title>Comparative genomic study of the Penicillium genus elucidates a diverse pangenome and 15 lateral gene transfer events.</title>
        <authorList>
            <person name="Petersen C."/>
            <person name="Sorensen T."/>
            <person name="Nielsen M.R."/>
            <person name="Sondergaard T.E."/>
            <person name="Sorensen J.L."/>
            <person name="Fitzpatrick D.A."/>
            <person name="Frisvad J.C."/>
            <person name="Nielsen K.L."/>
        </authorList>
    </citation>
    <scope>NUCLEOTIDE SEQUENCE</scope>
    <source>
        <strain evidence="1">IBT 21472</strain>
    </source>
</reference>
<dbReference type="AlphaFoldDB" id="A0A9W9U578"/>
<dbReference type="Proteomes" id="UP001147746">
    <property type="component" value="Unassembled WGS sequence"/>
</dbReference>
<organism evidence="1 2">
    <name type="scientific">Penicillium atrosanguineum</name>
    <dbReference type="NCBI Taxonomy" id="1132637"/>
    <lineage>
        <taxon>Eukaryota</taxon>
        <taxon>Fungi</taxon>
        <taxon>Dikarya</taxon>
        <taxon>Ascomycota</taxon>
        <taxon>Pezizomycotina</taxon>
        <taxon>Eurotiomycetes</taxon>
        <taxon>Eurotiomycetidae</taxon>
        <taxon>Eurotiales</taxon>
        <taxon>Aspergillaceae</taxon>
        <taxon>Penicillium</taxon>
    </lineage>
</organism>
<keyword evidence="2" id="KW-1185">Reference proteome</keyword>
<evidence type="ECO:0000313" key="1">
    <source>
        <dbReference type="EMBL" id="KAJ5318744.1"/>
    </source>
</evidence>